<proteinExistence type="predicted"/>
<accession>A0A6J6MAZ9</accession>
<gene>
    <name evidence="3" type="ORF">UFOPK2295_00736</name>
</gene>
<feature type="transmembrane region" description="Helical" evidence="1">
    <location>
        <begin position="198"/>
        <end position="220"/>
    </location>
</feature>
<feature type="transmembrane region" description="Helical" evidence="1">
    <location>
        <begin position="64"/>
        <end position="87"/>
    </location>
</feature>
<evidence type="ECO:0000256" key="1">
    <source>
        <dbReference type="SAM" id="Phobius"/>
    </source>
</evidence>
<name>A0A6J6MAZ9_9ZZZZ</name>
<protein>
    <submittedName>
        <fullName evidence="3">Unannotated protein</fullName>
    </submittedName>
</protein>
<feature type="domain" description="Fatty acid desaturase" evidence="2">
    <location>
        <begin position="78"/>
        <end position="303"/>
    </location>
</feature>
<keyword evidence="1" id="KW-1133">Transmembrane helix</keyword>
<dbReference type="EMBL" id="CAEZWV010000011">
    <property type="protein sequence ID" value="CAB4669905.1"/>
    <property type="molecule type" value="Genomic_DNA"/>
</dbReference>
<dbReference type="AlphaFoldDB" id="A0A6J6MAZ9"/>
<dbReference type="GO" id="GO:0006629">
    <property type="term" value="P:lipid metabolic process"/>
    <property type="evidence" value="ECO:0007669"/>
    <property type="project" value="InterPro"/>
</dbReference>
<dbReference type="InterPro" id="IPR005804">
    <property type="entry name" value="FA_desaturase_dom"/>
</dbReference>
<evidence type="ECO:0000259" key="2">
    <source>
        <dbReference type="Pfam" id="PF00487"/>
    </source>
</evidence>
<keyword evidence="1" id="KW-0472">Membrane</keyword>
<dbReference type="Pfam" id="PF00487">
    <property type="entry name" value="FA_desaturase"/>
    <property type="match status" value="1"/>
</dbReference>
<sequence length="326" mass="37235">MNGSNVAGSSAFLGAMAPEVVPVAHATEHITVDGRLSHNDRARLRAIPSYKNAWSTVWLFGQNILILVAAAQLNHLVSWIIAFLLMGRAHAQFASLMHEAAHRLLFSNKAINDFVGNWILGYFVMTSTQAYRRVHMAHHKREFGPNEPDIPLYANYPVSRASLRRKLIRDATGQTGYKLLRNQFRNLLSTDARVRHTLWKMIGVQVAIAAAFTLAGYWWMYPVMWVAPYLTVWRVINRLRSIAEHGGLREDDDRRFTTHSVAQHWGARFFLVPYSIGFHMAHHVDAGVPFRHLKEYHRLLHEANYLDDALEYPSYLALWKSLSSPA</sequence>
<organism evidence="3">
    <name type="scientific">freshwater metagenome</name>
    <dbReference type="NCBI Taxonomy" id="449393"/>
    <lineage>
        <taxon>unclassified sequences</taxon>
        <taxon>metagenomes</taxon>
        <taxon>ecological metagenomes</taxon>
    </lineage>
</organism>
<evidence type="ECO:0000313" key="3">
    <source>
        <dbReference type="EMBL" id="CAB4669905.1"/>
    </source>
</evidence>
<reference evidence="3" key="1">
    <citation type="submission" date="2020-05" db="EMBL/GenBank/DDBJ databases">
        <authorList>
            <person name="Chiriac C."/>
            <person name="Salcher M."/>
            <person name="Ghai R."/>
            <person name="Kavagutti S V."/>
        </authorList>
    </citation>
    <scope>NUCLEOTIDE SEQUENCE</scope>
</reference>
<keyword evidence="1" id="KW-0812">Transmembrane</keyword>